<gene>
    <name evidence="2" type="ORF">C7M84_008504</name>
</gene>
<reference evidence="2 3" key="1">
    <citation type="submission" date="2018-04" db="EMBL/GenBank/DDBJ databases">
        <authorList>
            <person name="Zhang X."/>
            <person name="Yuan J."/>
            <person name="Li F."/>
            <person name="Xiang J."/>
        </authorList>
    </citation>
    <scope>NUCLEOTIDE SEQUENCE [LARGE SCALE GENOMIC DNA]</scope>
    <source>
        <tissue evidence="2">Muscle</tissue>
    </source>
</reference>
<comment type="caution">
    <text evidence="2">The sequence shown here is derived from an EMBL/GenBank/DDBJ whole genome shotgun (WGS) entry which is preliminary data.</text>
</comment>
<feature type="region of interest" description="Disordered" evidence="1">
    <location>
        <begin position="164"/>
        <end position="401"/>
    </location>
</feature>
<dbReference type="EMBL" id="QCYY01002070">
    <property type="protein sequence ID" value="ROT73081.1"/>
    <property type="molecule type" value="Genomic_DNA"/>
</dbReference>
<sequence>MKLRTCRVVPSCTHTRERCRGFHKGLSLNARIHKRPFPPRPHKRTFSLHAHPHRLYHKRRFPSTAHPQKAFPSTALHQKTFSLTPIATRGFHEEGLSPSTPIHKDLSLPPPNSTTRLFLHAHPHSLPQRPIPLHGPVRTKEPFLHAHHKSPCSLHAIHTGFHKRPFPSHAHPQKTFPSTPIHKRPFPPRPSTKDLSLHAHPHRLSQTAFPSTHHKRPFPPRHPQEPPSTPIHQGFHQGNFSLHPTTKDHFPPRPSNRLPQGLSLHAHPQETFPSTPIHTGFHKRPFPPRPSTKDLFFFLHAHPTKGHFPPRPPQRPIPSTPSTQAHKVPFPSTPIPKRPFPPRHPQKSFPSLPSTKGLSLQPQSTQPSPRGLSLYAHPQNTFPSTAPPPPADVKTSSKGTR</sequence>
<name>A0A3R7PIK9_PENVA</name>
<keyword evidence="3" id="KW-1185">Reference proteome</keyword>
<organism evidence="2 3">
    <name type="scientific">Penaeus vannamei</name>
    <name type="common">Whiteleg shrimp</name>
    <name type="synonym">Litopenaeus vannamei</name>
    <dbReference type="NCBI Taxonomy" id="6689"/>
    <lineage>
        <taxon>Eukaryota</taxon>
        <taxon>Metazoa</taxon>
        <taxon>Ecdysozoa</taxon>
        <taxon>Arthropoda</taxon>
        <taxon>Crustacea</taxon>
        <taxon>Multicrustacea</taxon>
        <taxon>Malacostraca</taxon>
        <taxon>Eumalacostraca</taxon>
        <taxon>Eucarida</taxon>
        <taxon>Decapoda</taxon>
        <taxon>Dendrobranchiata</taxon>
        <taxon>Penaeoidea</taxon>
        <taxon>Penaeidae</taxon>
        <taxon>Penaeus</taxon>
    </lineage>
</organism>
<feature type="compositionally biased region" description="Polar residues" evidence="1">
    <location>
        <begin position="348"/>
        <end position="368"/>
    </location>
</feature>
<feature type="compositionally biased region" description="Pro residues" evidence="1">
    <location>
        <begin position="309"/>
        <end position="319"/>
    </location>
</feature>
<evidence type="ECO:0000313" key="2">
    <source>
        <dbReference type="EMBL" id="ROT73081.1"/>
    </source>
</evidence>
<reference evidence="2 3" key="2">
    <citation type="submission" date="2019-01" db="EMBL/GenBank/DDBJ databases">
        <title>The decoding of complex shrimp genome reveals the adaptation for benthos swimmer, frequently molting mechanism and breeding impact on genome.</title>
        <authorList>
            <person name="Sun Y."/>
            <person name="Gao Y."/>
            <person name="Yu Y."/>
        </authorList>
    </citation>
    <scope>NUCLEOTIDE SEQUENCE [LARGE SCALE GENOMIC DNA]</scope>
    <source>
        <tissue evidence="2">Muscle</tissue>
    </source>
</reference>
<protein>
    <submittedName>
        <fullName evidence="2">Uncharacterized protein</fullName>
    </submittedName>
</protein>
<dbReference type="Proteomes" id="UP000283509">
    <property type="component" value="Unassembled WGS sequence"/>
</dbReference>
<evidence type="ECO:0000313" key="3">
    <source>
        <dbReference type="Proteomes" id="UP000283509"/>
    </source>
</evidence>
<accession>A0A3R7PIK9</accession>
<dbReference type="AlphaFoldDB" id="A0A3R7PIK9"/>
<evidence type="ECO:0000256" key="1">
    <source>
        <dbReference type="SAM" id="MobiDB-lite"/>
    </source>
</evidence>
<proteinExistence type="predicted"/>